<dbReference type="OrthoDB" id="8583677at2759"/>
<dbReference type="EMBL" id="SRLO01000131">
    <property type="protein sequence ID" value="TNN72966.1"/>
    <property type="molecule type" value="Genomic_DNA"/>
</dbReference>
<keyword evidence="2" id="KW-0723">Serine/threonine-protein kinase</keyword>
<comment type="caution">
    <text evidence="2">The sequence shown here is derived from an EMBL/GenBank/DDBJ whole genome shotgun (WGS) entry which is preliminary data.</text>
</comment>
<keyword evidence="3" id="KW-1185">Reference proteome</keyword>
<evidence type="ECO:0000313" key="2">
    <source>
        <dbReference type="EMBL" id="TNN72966.1"/>
    </source>
</evidence>
<evidence type="ECO:0000313" key="3">
    <source>
        <dbReference type="Proteomes" id="UP000314294"/>
    </source>
</evidence>
<keyword evidence="2" id="KW-0418">Kinase</keyword>
<keyword evidence="2" id="KW-0808">Transferase</keyword>
<gene>
    <name evidence="2" type="primary">Fam20c_0</name>
    <name evidence="2" type="ORF">EYF80_016895</name>
</gene>
<protein>
    <submittedName>
        <fullName evidence="2">Extracellular serine/threonine protein kinase FAM20C</fullName>
    </submittedName>
</protein>
<name>A0A4Z2I4H0_9TELE</name>
<proteinExistence type="predicted"/>
<dbReference type="GO" id="GO:0004674">
    <property type="term" value="F:protein serine/threonine kinase activity"/>
    <property type="evidence" value="ECO:0007669"/>
    <property type="project" value="UniProtKB-KW"/>
</dbReference>
<dbReference type="AlphaFoldDB" id="A0A4Z2I4H0"/>
<feature type="region of interest" description="Disordered" evidence="1">
    <location>
        <begin position="45"/>
        <end position="69"/>
    </location>
</feature>
<organism evidence="2 3">
    <name type="scientific">Liparis tanakae</name>
    <name type="common">Tanaka's snailfish</name>
    <dbReference type="NCBI Taxonomy" id="230148"/>
    <lineage>
        <taxon>Eukaryota</taxon>
        <taxon>Metazoa</taxon>
        <taxon>Chordata</taxon>
        <taxon>Craniata</taxon>
        <taxon>Vertebrata</taxon>
        <taxon>Euteleostomi</taxon>
        <taxon>Actinopterygii</taxon>
        <taxon>Neopterygii</taxon>
        <taxon>Teleostei</taxon>
        <taxon>Neoteleostei</taxon>
        <taxon>Acanthomorphata</taxon>
        <taxon>Eupercaria</taxon>
        <taxon>Perciformes</taxon>
        <taxon>Cottioidei</taxon>
        <taxon>Cottales</taxon>
        <taxon>Liparidae</taxon>
        <taxon>Liparis</taxon>
    </lineage>
</organism>
<accession>A0A4Z2I4H0</accession>
<sequence>MKSGGTQLKLIMTFQNYGQALFKPMNGHDREAQLCLKSTFPDARHRGPESSWRVGEEEEEQCEVKGKRGERKLTVDSPPLVSLNTAVVGP</sequence>
<evidence type="ECO:0000256" key="1">
    <source>
        <dbReference type="SAM" id="MobiDB-lite"/>
    </source>
</evidence>
<reference evidence="2 3" key="1">
    <citation type="submission" date="2019-03" db="EMBL/GenBank/DDBJ databases">
        <title>First draft genome of Liparis tanakae, snailfish: a comprehensive survey of snailfish specific genes.</title>
        <authorList>
            <person name="Kim W."/>
            <person name="Song I."/>
            <person name="Jeong J.-H."/>
            <person name="Kim D."/>
            <person name="Kim S."/>
            <person name="Ryu S."/>
            <person name="Song J.Y."/>
            <person name="Lee S.K."/>
        </authorList>
    </citation>
    <scope>NUCLEOTIDE SEQUENCE [LARGE SCALE GENOMIC DNA]</scope>
    <source>
        <tissue evidence="2">Muscle</tissue>
    </source>
</reference>
<dbReference type="Proteomes" id="UP000314294">
    <property type="component" value="Unassembled WGS sequence"/>
</dbReference>